<feature type="chain" id="PRO_5043822264" evidence="3">
    <location>
        <begin position="19"/>
        <end position="513"/>
    </location>
</feature>
<reference evidence="4 5" key="1">
    <citation type="submission" date="2022-12" db="EMBL/GenBank/DDBJ databases">
        <title>Chromosome-level genome assembly of true bugs.</title>
        <authorList>
            <person name="Ma L."/>
            <person name="Li H."/>
        </authorList>
    </citation>
    <scope>NUCLEOTIDE SEQUENCE [LARGE SCALE GENOMIC DNA]</scope>
    <source>
        <strain evidence="4">Lab_2022b</strain>
    </source>
</reference>
<organism evidence="4 5">
    <name type="scientific">Rhynocoris fuscipes</name>
    <dbReference type="NCBI Taxonomy" id="488301"/>
    <lineage>
        <taxon>Eukaryota</taxon>
        <taxon>Metazoa</taxon>
        <taxon>Ecdysozoa</taxon>
        <taxon>Arthropoda</taxon>
        <taxon>Hexapoda</taxon>
        <taxon>Insecta</taxon>
        <taxon>Pterygota</taxon>
        <taxon>Neoptera</taxon>
        <taxon>Paraneoptera</taxon>
        <taxon>Hemiptera</taxon>
        <taxon>Heteroptera</taxon>
        <taxon>Panheteroptera</taxon>
        <taxon>Cimicomorpha</taxon>
        <taxon>Reduviidae</taxon>
        <taxon>Harpactorinae</taxon>
        <taxon>Harpactorini</taxon>
        <taxon>Rhynocoris</taxon>
    </lineage>
</organism>
<keyword evidence="5" id="KW-1185">Reference proteome</keyword>
<keyword evidence="2" id="KW-0472">Membrane</keyword>
<feature type="compositionally biased region" description="Polar residues" evidence="1">
    <location>
        <begin position="241"/>
        <end position="254"/>
    </location>
</feature>
<keyword evidence="2" id="KW-0812">Transmembrane</keyword>
<dbReference type="AlphaFoldDB" id="A0AAW1DPQ9"/>
<dbReference type="Proteomes" id="UP001461498">
    <property type="component" value="Unassembled WGS sequence"/>
</dbReference>
<evidence type="ECO:0000256" key="1">
    <source>
        <dbReference type="SAM" id="MobiDB-lite"/>
    </source>
</evidence>
<proteinExistence type="predicted"/>
<feature type="compositionally biased region" description="Polar residues" evidence="1">
    <location>
        <begin position="310"/>
        <end position="322"/>
    </location>
</feature>
<dbReference type="EMBL" id="JAPXFL010000001">
    <property type="protein sequence ID" value="KAK9511705.1"/>
    <property type="molecule type" value="Genomic_DNA"/>
</dbReference>
<feature type="signal peptide" evidence="3">
    <location>
        <begin position="1"/>
        <end position="18"/>
    </location>
</feature>
<accession>A0AAW1DPQ9</accession>
<gene>
    <name evidence="4" type="ORF">O3M35_000313</name>
</gene>
<evidence type="ECO:0000313" key="4">
    <source>
        <dbReference type="EMBL" id="KAK9511705.1"/>
    </source>
</evidence>
<evidence type="ECO:0000256" key="2">
    <source>
        <dbReference type="SAM" id="Phobius"/>
    </source>
</evidence>
<feature type="compositionally biased region" description="Polar residues" evidence="1">
    <location>
        <begin position="177"/>
        <end position="190"/>
    </location>
</feature>
<feature type="transmembrane region" description="Helical" evidence="2">
    <location>
        <begin position="467"/>
        <end position="489"/>
    </location>
</feature>
<protein>
    <submittedName>
        <fullName evidence="4">Uncharacterized protein</fullName>
    </submittedName>
</protein>
<keyword evidence="3" id="KW-0732">Signal</keyword>
<keyword evidence="2" id="KW-1133">Transmembrane helix</keyword>
<evidence type="ECO:0000313" key="5">
    <source>
        <dbReference type="Proteomes" id="UP001461498"/>
    </source>
</evidence>
<feature type="compositionally biased region" description="Polar residues" evidence="1">
    <location>
        <begin position="274"/>
        <end position="296"/>
    </location>
</feature>
<feature type="region of interest" description="Disordered" evidence="1">
    <location>
        <begin position="213"/>
        <end position="340"/>
    </location>
</feature>
<feature type="region of interest" description="Disordered" evidence="1">
    <location>
        <begin position="170"/>
        <end position="200"/>
    </location>
</feature>
<sequence length="513" mass="58258">MLVFLILAHSLQWLACLSSNLPDYDHSIKRPSYSPPNIHRSHLENVNFVRIKTLNSSRRRSMDNGEKAREIVEIVSADPTTQSTLITPNYPIDCTNEKECDLITSMAGQETTPLPTFKPYSQEELNFYLKNYVNTNGKLPDESIVSGSKPTNKLANLYMDEPVNILEGSQAKDEGKSQQTSKSWQLMQGQSHKHPYDDRTGWVSLEPVAWSASQVQKWEPNNRPQHPPHWAETNDQHHHSSWNNRPPSSWQDNKPWNKKPTYEYKPSSKPPWNDYSSSNHWSGNNPDIITDSSPSHFPQYESTKKPSWQDRPQTGYNSDNFYHNSHNNHPPTHPSEGDGHWVLLSSTKGYSVPQRSRNYQRSLFINAKTPPDQKNPPSVKSHRSVRLTVLPALNGTTNTTTSHGGLLEVEQTFQTVDEAQREHAAKMMRLENINQGKSNSPVANKRSATTVRIYPVKAPNLEANSKAMLAAVGAGMIPATMAMIVPMVMGRKRRSLPEEQHIYFYDPHRIALM</sequence>
<evidence type="ECO:0000256" key="3">
    <source>
        <dbReference type="SAM" id="SignalP"/>
    </source>
</evidence>
<name>A0AAW1DPQ9_9HEMI</name>
<comment type="caution">
    <text evidence="4">The sequence shown here is derived from an EMBL/GenBank/DDBJ whole genome shotgun (WGS) entry which is preliminary data.</text>
</comment>